<accession>A0A358DWS5</accession>
<dbReference type="EMBL" id="DNAN01000405">
    <property type="protein sequence ID" value="HAW76338.1"/>
    <property type="molecule type" value="Genomic_DNA"/>
</dbReference>
<gene>
    <name evidence="2" type="ORF">DCW74_11460</name>
    <name evidence="3" type="ORF">DEB45_05715</name>
</gene>
<dbReference type="AlphaFoldDB" id="A0A358DWS5"/>
<dbReference type="Proteomes" id="UP000263517">
    <property type="component" value="Unassembled WGS sequence"/>
</dbReference>
<name>A0A358DWS5_9ALTE</name>
<evidence type="ECO:0000313" key="2">
    <source>
        <dbReference type="EMBL" id="HAW76338.1"/>
    </source>
</evidence>
<evidence type="ECO:0000313" key="3">
    <source>
        <dbReference type="EMBL" id="HBU50739.1"/>
    </source>
</evidence>
<comment type="caution">
    <text evidence="3">The sequence shown here is derived from an EMBL/GenBank/DDBJ whole genome shotgun (WGS) entry which is preliminary data.</text>
</comment>
<dbReference type="EMBL" id="DONK01000086">
    <property type="protein sequence ID" value="HBU50739.1"/>
    <property type="molecule type" value="Genomic_DNA"/>
</dbReference>
<keyword evidence="1" id="KW-1133">Transmembrane helix</keyword>
<dbReference type="Proteomes" id="UP000264779">
    <property type="component" value="Unassembled WGS sequence"/>
</dbReference>
<protein>
    <submittedName>
        <fullName evidence="3">Uncharacterized protein</fullName>
    </submittedName>
</protein>
<organism evidence="3 5">
    <name type="scientific">Alteromonas australica</name>
    <dbReference type="NCBI Taxonomy" id="589873"/>
    <lineage>
        <taxon>Bacteria</taxon>
        <taxon>Pseudomonadati</taxon>
        <taxon>Pseudomonadota</taxon>
        <taxon>Gammaproteobacteria</taxon>
        <taxon>Alteromonadales</taxon>
        <taxon>Alteromonadaceae</taxon>
        <taxon>Alteromonas/Salinimonas group</taxon>
        <taxon>Alteromonas</taxon>
    </lineage>
</organism>
<evidence type="ECO:0000313" key="5">
    <source>
        <dbReference type="Proteomes" id="UP000264779"/>
    </source>
</evidence>
<reference evidence="4 5" key="1">
    <citation type="journal article" date="2018" name="Nat. Biotechnol.">
        <title>A standardized bacterial taxonomy based on genome phylogeny substantially revises the tree of life.</title>
        <authorList>
            <person name="Parks D.H."/>
            <person name="Chuvochina M."/>
            <person name="Waite D.W."/>
            <person name="Rinke C."/>
            <person name="Skarshewski A."/>
            <person name="Chaumeil P.A."/>
            <person name="Hugenholtz P."/>
        </authorList>
    </citation>
    <scope>NUCLEOTIDE SEQUENCE [LARGE SCALE GENOMIC DNA]</scope>
    <source>
        <strain evidence="3">UBA11621</strain>
        <strain evidence="2">UBA11978</strain>
    </source>
</reference>
<evidence type="ECO:0000313" key="4">
    <source>
        <dbReference type="Proteomes" id="UP000263517"/>
    </source>
</evidence>
<keyword evidence="1" id="KW-0812">Transmembrane</keyword>
<keyword evidence="1" id="KW-0472">Membrane</keyword>
<feature type="transmembrane region" description="Helical" evidence="1">
    <location>
        <begin position="12"/>
        <end position="32"/>
    </location>
</feature>
<sequence length="157" mass="18241">MNSIELFFKNKFFGALLVLVVMIFIAAAYFLFRTPSEIKDLSTQMQIGHQTLYVEVCGSKQLDSISFVRSFDNIKQSKVSGSSPSKFYLLTIYTDAFETHLNIGRDSENEDLYWVYPYEEPKIKIPLGYINLEWFRLPNDLSCDHLVSPWIYDSIPK</sequence>
<evidence type="ECO:0000256" key="1">
    <source>
        <dbReference type="SAM" id="Phobius"/>
    </source>
</evidence>
<proteinExistence type="predicted"/>
<dbReference type="RefSeq" id="WP_272966085.1">
    <property type="nucleotide sequence ID" value="NZ_CALBIY010000084.1"/>
</dbReference>